<dbReference type="GO" id="GO:0006313">
    <property type="term" value="P:DNA transposition"/>
    <property type="evidence" value="ECO:0007669"/>
    <property type="project" value="InterPro"/>
</dbReference>
<dbReference type="GO" id="GO:0003677">
    <property type="term" value="F:DNA binding"/>
    <property type="evidence" value="ECO:0007669"/>
    <property type="project" value="InterPro"/>
</dbReference>
<dbReference type="AlphaFoldDB" id="A0A4W4HR81"/>
<evidence type="ECO:0000313" key="3">
    <source>
        <dbReference type="Proteomes" id="UP000314983"/>
    </source>
</evidence>
<feature type="domain" description="Transposase Tc1-like" evidence="1">
    <location>
        <begin position="4"/>
        <end position="66"/>
    </location>
</feature>
<dbReference type="InterPro" id="IPR036397">
    <property type="entry name" value="RNaseH_sf"/>
</dbReference>
<evidence type="ECO:0000313" key="2">
    <source>
        <dbReference type="Ensembl" id="ENSEEEP00000051112.2"/>
    </source>
</evidence>
<dbReference type="Ensembl" id="ENSEEET00000051668.2">
    <property type="protein sequence ID" value="ENSEEEP00000051112.2"/>
    <property type="gene ID" value="ENSEEEG00000024000.2"/>
</dbReference>
<reference evidence="2" key="4">
    <citation type="submission" date="2025-08" db="UniProtKB">
        <authorList>
            <consortium name="Ensembl"/>
        </authorList>
    </citation>
    <scope>IDENTIFICATION</scope>
</reference>
<dbReference type="Gene3D" id="3.30.420.10">
    <property type="entry name" value="Ribonuclease H-like superfamily/Ribonuclease H"/>
    <property type="match status" value="1"/>
</dbReference>
<name>A0A4W4HR81_ELEEL</name>
<keyword evidence="3" id="KW-1185">Reference proteome</keyword>
<protein>
    <recommendedName>
        <fullName evidence="1">Transposase Tc1-like domain-containing protein</fullName>
    </recommendedName>
</protein>
<accession>A0A4W4HR81</accession>
<proteinExistence type="predicted"/>
<evidence type="ECO:0000259" key="1">
    <source>
        <dbReference type="Pfam" id="PF01498"/>
    </source>
</evidence>
<dbReference type="Pfam" id="PF01498">
    <property type="entry name" value="HTH_Tnp_Tc3_2"/>
    <property type="match status" value="1"/>
</dbReference>
<reference evidence="2" key="3">
    <citation type="submission" date="2020-05" db="EMBL/GenBank/DDBJ databases">
        <title>Electrophorus electricus (electric eel) genome, fEleEle1, primary haplotype.</title>
        <authorList>
            <person name="Myers G."/>
            <person name="Meyer A."/>
            <person name="Fedrigo O."/>
            <person name="Formenti G."/>
            <person name="Rhie A."/>
            <person name="Tracey A."/>
            <person name="Sims Y."/>
            <person name="Jarvis E.D."/>
        </authorList>
    </citation>
    <scope>NUCLEOTIDE SEQUENCE [LARGE SCALE GENOMIC DNA]</scope>
</reference>
<reference evidence="3" key="1">
    <citation type="journal article" date="2014" name="Science">
        <title>Nonhuman genetics. Genomic basis for the convergent evolution of electric organs.</title>
        <authorList>
            <person name="Gallant J.R."/>
            <person name="Traeger L.L."/>
            <person name="Volkening J.D."/>
            <person name="Moffett H."/>
            <person name="Chen P.H."/>
            <person name="Novina C.D."/>
            <person name="Phillips G.N.Jr."/>
            <person name="Anand R."/>
            <person name="Wells G.B."/>
            <person name="Pinch M."/>
            <person name="Guth R."/>
            <person name="Unguez G.A."/>
            <person name="Albert J.S."/>
            <person name="Zakon H.H."/>
            <person name="Samanta M.P."/>
            <person name="Sussman M.R."/>
        </authorList>
    </citation>
    <scope>NUCLEOTIDE SEQUENCE [LARGE SCALE GENOMIC DNA]</scope>
</reference>
<dbReference type="InterPro" id="IPR002492">
    <property type="entry name" value="Transposase_Tc1-like"/>
</dbReference>
<dbReference type="Proteomes" id="UP000314983">
    <property type="component" value="Chromosome 5"/>
</dbReference>
<organism evidence="2 3">
    <name type="scientific">Electrophorus electricus</name>
    <name type="common">Electric eel</name>
    <name type="synonym">Gymnotus electricus</name>
    <dbReference type="NCBI Taxonomy" id="8005"/>
    <lineage>
        <taxon>Eukaryota</taxon>
        <taxon>Metazoa</taxon>
        <taxon>Chordata</taxon>
        <taxon>Craniata</taxon>
        <taxon>Vertebrata</taxon>
        <taxon>Euteleostomi</taxon>
        <taxon>Actinopterygii</taxon>
        <taxon>Neopterygii</taxon>
        <taxon>Teleostei</taxon>
        <taxon>Ostariophysi</taxon>
        <taxon>Gymnotiformes</taxon>
        <taxon>Gymnotoidei</taxon>
        <taxon>Gymnotidae</taxon>
        <taxon>Electrophorus</taxon>
    </lineage>
</organism>
<dbReference type="GO" id="GO:0015074">
    <property type="term" value="P:DNA integration"/>
    <property type="evidence" value="ECO:0007669"/>
    <property type="project" value="InterPro"/>
</dbReference>
<dbReference type="GeneTree" id="ENSGT01030000234759"/>
<sequence>MTARMAKTQPVISSRVIKDSLKSVSTMTIRRHLCEANLLARSPHKVPLLKKRHVLKRLQFAREHMDWPKEKWRNILWTDEMCPMHGNKNYYKDSELYSCF</sequence>
<reference evidence="2" key="5">
    <citation type="submission" date="2025-09" db="UniProtKB">
        <authorList>
            <consortium name="Ensembl"/>
        </authorList>
    </citation>
    <scope>IDENTIFICATION</scope>
</reference>
<reference evidence="3" key="2">
    <citation type="journal article" date="2017" name="Sci. Adv.">
        <title>A tail of two voltages: Proteomic comparison of the three electric organs of the electric eel.</title>
        <authorList>
            <person name="Traeger L.L."/>
            <person name="Sabat G."/>
            <person name="Barrett-Wilt G.A."/>
            <person name="Wells G.B."/>
            <person name="Sussman M.R."/>
        </authorList>
    </citation>
    <scope>NUCLEOTIDE SEQUENCE [LARGE SCALE GENOMIC DNA]</scope>
</reference>